<dbReference type="GO" id="GO:0035925">
    <property type="term" value="F:mRNA 3'-UTR AU-rich region binding"/>
    <property type="evidence" value="ECO:0007669"/>
    <property type="project" value="TreeGrafter"/>
</dbReference>
<feature type="compositionally biased region" description="Basic and acidic residues" evidence="10">
    <location>
        <begin position="210"/>
        <end position="220"/>
    </location>
</feature>
<evidence type="ECO:0000313" key="13">
    <source>
        <dbReference type="EMBL" id="KAG0556311.1"/>
    </source>
</evidence>
<gene>
    <name evidence="13" type="ORF">KC19_11G043000</name>
</gene>
<dbReference type="InterPro" id="IPR001247">
    <property type="entry name" value="ExoRNase_PH_dom1"/>
</dbReference>
<dbReference type="GO" id="GO:0071028">
    <property type="term" value="P:nuclear mRNA surveillance"/>
    <property type="evidence" value="ECO:0007669"/>
    <property type="project" value="TreeGrafter"/>
</dbReference>
<keyword evidence="5" id="KW-0698">rRNA processing</keyword>
<keyword evidence="4" id="KW-0963">Cytoplasm</keyword>
<dbReference type="GO" id="GO:0000467">
    <property type="term" value="P:exonucleolytic trimming to generate mature 3'-end of 5.8S rRNA from tricistronic rRNA transcript (SSU-rRNA, 5.8S rRNA, LSU-rRNA)"/>
    <property type="evidence" value="ECO:0007669"/>
    <property type="project" value="TreeGrafter"/>
</dbReference>
<dbReference type="PANTHER" id="PTHR11097:SF9">
    <property type="entry name" value="EXOSOME COMPLEX COMPONENT RRP43"/>
    <property type="match status" value="1"/>
</dbReference>
<dbReference type="InterPro" id="IPR020568">
    <property type="entry name" value="Ribosomal_Su5_D2-typ_SF"/>
</dbReference>
<proteinExistence type="inferred from homology"/>
<dbReference type="GO" id="GO:0034473">
    <property type="term" value="P:U1 snRNA 3'-end processing"/>
    <property type="evidence" value="ECO:0007669"/>
    <property type="project" value="TreeGrafter"/>
</dbReference>
<evidence type="ECO:0000256" key="2">
    <source>
        <dbReference type="ARBA" id="ARBA00004604"/>
    </source>
</evidence>
<dbReference type="EMBL" id="CM026432">
    <property type="protein sequence ID" value="KAG0556311.1"/>
    <property type="molecule type" value="Genomic_DNA"/>
</dbReference>
<feature type="domain" description="Exoribonuclease phosphorolytic" evidence="11">
    <location>
        <begin position="49"/>
        <end position="183"/>
    </location>
</feature>
<comment type="caution">
    <text evidence="13">The sequence shown here is derived from an EMBL/GenBank/DDBJ whole genome shotgun (WGS) entry which is preliminary data.</text>
</comment>
<organism evidence="13 14">
    <name type="scientific">Ceratodon purpureus</name>
    <name type="common">Fire moss</name>
    <name type="synonym">Dicranum purpureum</name>
    <dbReference type="NCBI Taxonomy" id="3225"/>
    <lineage>
        <taxon>Eukaryota</taxon>
        <taxon>Viridiplantae</taxon>
        <taxon>Streptophyta</taxon>
        <taxon>Embryophyta</taxon>
        <taxon>Bryophyta</taxon>
        <taxon>Bryophytina</taxon>
        <taxon>Bryopsida</taxon>
        <taxon>Dicranidae</taxon>
        <taxon>Pseudoditrichales</taxon>
        <taxon>Ditrichaceae</taxon>
        <taxon>Ceratodon</taxon>
    </lineage>
</organism>
<dbReference type="Proteomes" id="UP000822688">
    <property type="component" value="Chromosome 11"/>
</dbReference>
<feature type="region of interest" description="Disordered" evidence="10">
    <location>
        <begin position="201"/>
        <end position="220"/>
    </location>
</feature>
<dbReference type="InterPro" id="IPR015847">
    <property type="entry name" value="ExoRNase_PH_dom2"/>
</dbReference>
<dbReference type="Pfam" id="PF01138">
    <property type="entry name" value="RNase_PH"/>
    <property type="match status" value="1"/>
</dbReference>
<sequence>MTIVGEGAEGSAATAAMEVEAFKRLYPLQFYERYLDQSVRPDGRPLNRARPTSVNLGAIPTAEGSALVKIGHTTMLAGVKLEVVVPSTTAPDQGQLAVDFQMPTICSPLVRPGRPAEVAWSVSEQLSNALSSSNFVNLQQLCIVPGKAAWIAYVDVYCLDADGSLLDAALLAAVAALTHLQLPAVKVTEAGRVVPLTSQNVDGDQEEEISEKKSEDQIVKSRQRLERRPVPIGLTCVKHKNHLLADPSAEEESTLQTSLTVVMDSSDRLVSFYKPGGAVTATSATVKDCIDLAKKRVIEVKDLLEEAYEEAFGAEMMVE</sequence>
<dbReference type="AlphaFoldDB" id="A0A8T0GAX9"/>
<dbReference type="GO" id="GO:0016075">
    <property type="term" value="P:rRNA catabolic process"/>
    <property type="evidence" value="ECO:0007669"/>
    <property type="project" value="TreeGrafter"/>
</dbReference>
<keyword evidence="8" id="KW-0539">Nucleus</keyword>
<evidence type="ECO:0000259" key="12">
    <source>
        <dbReference type="Pfam" id="PF03725"/>
    </source>
</evidence>
<evidence type="ECO:0000256" key="6">
    <source>
        <dbReference type="ARBA" id="ARBA00022835"/>
    </source>
</evidence>
<dbReference type="GO" id="GO:0071035">
    <property type="term" value="P:nuclear polyadenylation-dependent rRNA catabolic process"/>
    <property type="evidence" value="ECO:0007669"/>
    <property type="project" value="TreeGrafter"/>
</dbReference>
<name>A0A8T0GAX9_CERPU</name>
<comment type="similarity">
    <text evidence="3">Belongs to the RNase PH family.</text>
</comment>
<dbReference type="InterPro" id="IPR027408">
    <property type="entry name" value="PNPase/RNase_PH_dom_sf"/>
</dbReference>
<evidence type="ECO:0000256" key="10">
    <source>
        <dbReference type="SAM" id="MobiDB-lite"/>
    </source>
</evidence>
<keyword evidence="7" id="KW-0694">RNA-binding</keyword>
<evidence type="ECO:0000256" key="3">
    <source>
        <dbReference type="ARBA" id="ARBA00006678"/>
    </source>
</evidence>
<dbReference type="InterPro" id="IPR050590">
    <property type="entry name" value="Exosome_comp_Rrp42_subfam"/>
</dbReference>
<dbReference type="GO" id="GO:0000176">
    <property type="term" value="C:nuclear exosome (RNase complex)"/>
    <property type="evidence" value="ECO:0007669"/>
    <property type="project" value="TreeGrafter"/>
</dbReference>
<evidence type="ECO:0000313" key="14">
    <source>
        <dbReference type="Proteomes" id="UP000822688"/>
    </source>
</evidence>
<evidence type="ECO:0000259" key="11">
    <source>
        <dbReference type="Pfam" id="PF01138"/>
    </source>
</evidence>
<dbReference type="Gene3D" id="3.30.230.70">
    <property type="entry name" value="GHMP Kinase, N-terminal domain"/>
    <property type="match status" value="1"/>
</dbReference>
<dbReference type="GO" id="GO:0034476">
    <property type="term" value="P:U5 snRNA 3'-end processing"/>
    <property type="evidence" value="ECO:0007669"/>
    <property type="project" value="TreeGrafter"/>
</dbReference>
<dbReference type="InterPro" id="IPR033196">
    <property type="entry name" value="Rrp43"/>
</dbReference>
<dbReference type="Pfam" id="PF03725">
    <property type="entry name" value="RNase_PH_C"/>
    <property type="match status" value="1"/>
</dbReference>
<dbReference type="GO" id="GO:0000177">
    <property type="term" value="C:cytoplasmic exosome (RNase complex)"/>
    <property type="evidence" value="ECO:0007669"/>
    <property type="project" value="TreeGrafter"/>
</dbReference>
<dbReference type="InterPro" id="IPR036345">
    <property type="entry name" value="ExoRNase_PH_dom2_sf"/>
</dbReference>
<comment type="subcellular location">
    <subcellularLocation>
        <location evidence="1">Cytoplasm</location>
    </subcellularLocation>
    <subcellularLocation>
        <location evidence="2">Nucleus</location>
        <location evidence="2">Nucleolus</location>
    </subcellularLocation>
</comment>
<evidence type="ECO:0000256" key="7">
    <source>
        <dbReference type="ARBA" id="ARBA00022884"/>
    </source>
</evidence>
<evidence type="ECO:0000256" key="4">
    <source>
        <dbReference type="ARBA" id="ARBA00022490"/>
    </source>
</evidence>
<protein>
    <recommendedName>
        <fullName evidence="9">Ribosomal RNA-processing protein 43</fullName>
    </recommendedName>
</protein>
<evidence type="ECO:0000256" key="5">
    <source>
        <dbReference type="ARBA" id="ARBA00022552"/>
    </source>
</evidence>
<dbReference type="GO" id="GO:0071038">
    <property type="term" value="P:TRAMP-dependent tRNA surveillance pathway"/>
    <property type="evidence" value="ECO:0007669"/>
    <property type="project" value="TreeGrafter"/>
</dbReference>
<dbReference type="SUPFAM" id="SSF54211">
    <property type="entry name" value="Ribosomal protein S5 domain 2-like"/>
    <property type="match status" value="1"/>
</dbReference>
<evidence type="ECO:0000256" key="1">
    <source>
        <dbReference type="ARBA" id="ARBA00004496"/>
    </source>
</evidence>
<dbReference type="CDD" id="cd11369">
    <property type="entry name" value="RNase_PH_RRP43"/>
    <property type="match status" value="1"/>
</dbReference>
<dbReference type="FunFam" id="3.30.230.70:FF:000017">
    <property type="entry name" value="Exosome complex component Rrp42"/>
    <property type="match status" value="1"/>
</dbReference>
<dbReference type="SUPFAM" id="SSF55666">
    <property type="entry name" value="Ribonuclease PH domain 2-like"/>
    <property type="match status" value="1"/>
</dbReference>
<evidence type="ECO:0000256" key="8">
    <source>
        <dbReference type="ARBA" id="ARBA00023242"/>
    </source>
</evidence>
<dbReference type="PANTHER" id="PTHR11097">
    <property type="entry name" value="EXOSOME COMPLEX EXONUCLEASE RIBOSOMAL RNA PROCESSING PROTEIN"/>
    <property type="match status" value="1"/>
</dbReference>
<dbReference type="GO" id="GO:0005730">
    <property type="term" value="C:nucleolus"/>
    <property type="evidence" value="ECO:0007669"/>
    <property type="project" value="UniProtKB-SubCell"/>
</dbReference>
<keyword evidence="6" id="KW-0271">Exosome</keyword>
<evidence type="ECO:0000256" key="9">
    <source>
        <dbReference type="ARBA" id="ARBA00030617"/>
    </source>
</evidence>
<keyword evidence="14" id="KW-1185">Reference proteome</keyword>
<reference evidence="13 14" key="1">
    <citation type="submission" date="2020-06" db="EMBL/GenBank/DDBJ databases">
        <title>WGS assembly of Ceratodon purpureus strain R40.</title>
        <authorList>
            <person name="Carey S.B."/>
            <person name="Jenkins J."/>
            <person name="Shu S."/>
            <person name="Lovell J.T."/>
            <person name="Sreedasyam A."/>
            <person name="Maumus F."/>
            <person name="Tiley G.P."/>
            <person name="Fernandez-Pozo N."/>
            <person name="Barry K."/>
            <person name="Chen C."/>
            <person name="Wang M."/>
            <person name="Lipzen A."/>
            <person name="Daum C."/>
            <person name="Saski C.A."/>
            <person name="Payton A.C."/>
            <person name="Mcbreen J.C."/>
            <person name="Conrad R.E."/>
            <person name="Kollar L.M."/>
            <person name="Olsson S."/>
            <person name="Huttunen S."/>
            <person name="Landis J.B."/>
            <person name="Wickett N.J."/>
            <person name="Johnson M.G."/>
            <person name="Rensing S.A."/>
            <person name="Grimwood J."/>
            <person name="Schmutz J."/>
            <person name="Mcdaniel S.F."/>
        </authorList>
    </citation>
    <scope>NUCLEOTIDE SEQUENCE [LARGE SCALE GENOMIC DNA]</scope>
    <source>
        <strain evidence="13 14">R40</strain>
    </source>
</reference>
<accession>A0A8T0GAX9</accession>
<dbReference type="GO" id="GO:0034475">
    <property type="term" value="P:U4 snRNA 3'-end processing"/>
    <property type="evidence" value="ECO:0007669"/>
    <property type="project" value="TreeGrafter"/>
</dbReference>
<feature type="domain" description="Exoribonuclease phosphorolytic" evidence="12">
    <location>
        <begin position="230"/>
        <end position="296"/>
    </location>
</feature>